<sequence length="345" mass="39616">MVLWNAHEAQGSRCDAGLPGAVPMPWKWRMAKKVKSSEMEPNGLLVKRKRPRLQLNDLPVRVDAVLQQHSGVVDKMEVSFSPLHNEHKEHVDKWVKFAIAAKTKQLVFDFLVQHLAKEPYGFPFQLFDATTGSHLQSLKLGSVCLKQPATIKSATLPNKPLEFHSLRHLRLELDFVSLRKRRTDVLDLACLLEAAPFMEMLEIHNSYSAILQMWTDYQLKRYRKYNGELRSLPAHAHPHLKLVNITGFYGQKDQLELALHILRISTTLEAMKIDPRPMVAATTLSLGLEDGICFVEGYKVARKYLLKEDNRGVVDIVKVRRREVENVWPYKLIDPDWLAMVAEDE</sequence>
<dbReference type="InterPro" id="IPR055357">
    <property type="entry name" value="LRR_At1g61320_AtMIF1"/>
</dbReference>
<feature type="domain" description="At1g61320/AtMIF1 LRR" evidence="1">
    <location>
        <begin position="65"/>
        <end position="151"/>
    </location>
</feature>
<evidence type="ECO:0000313" key="2">
    <source>
        <dbReference type="EMBL" id="GJM90255.1"/>
    </source>
</evidence>
<comment type="caution">
    <text evidence="2">The sequence shown here is derived from an EMBL/GenBank/DDBJ whole genome shotgun (WGS) entry which is preliminary data.</text>
</comment>
<evidence type="ECO:0000259" key="1">
    <source>
        <dbReference type="Pfam" id="PF23622"/>
    </source>
</evidence>
<dbReference type="InterPro" id="IPR053772">
    <property type="entry name" value="At1g61320/At1g61330-like"/>
</dbReference>
<organism evidence="2 3">
    <name type="scientific">Eleusine coracana subsp. coracana</name>
    <dbReference type="NCBI Taxonomy" id="191504"/>
    <lineage>
        <taxon>Eukaryota</taxon>
        <taxon>Viridiplantae</taxon>
        <taxon>Streptophyta</taxon>
        <taxon>Embryophyta</taxon>
        <taxon>Tracheophyta</taxon>
        <taxon>Spermatophyta</taxon>
        <taxon>Magnoliopsida</taxon>
        <taxon>Liliopsida</taxon>
        <taxon>Poales</taxon>
        <taxon>Poaceae</taxon>
        <taxon>PACMAD clade</taxon>
        <taxon>Chloridoideae</taxon>
        <taxon>Cynodonteae</taxon>
        <taxon>Eleusininae</taxon>
        <taxon>Eleusine</taxon>
    </lineage>
</organism>
<reference evidence="2" key="2">
    <citation type="submission" date="2021-12" db="EMBL/GenBank/DDBJ databases">
        <title>Resequencing data analysis of finger millet.</title>
        <authorList>
            <person name="Hatakeyama M."/>
            <person name="Aluri S."/>
            <person name="Balachadran M.T."/>
            <person name="Sivarajan S.R."/>
            <person name="Poveda L."/>
            <person name="Shimizu-Inatsugi R."/>
            <person name="Schlapbach R."/>
            <person name="Sreeman S.M."/>
            <person name="Shimizu K.K."/>
        </authorList>
    </citation>
    <scope>NUCLEOTIDE SEQUENCE</scope>
</reference>
<protein>
    <recommendedName>
        <fullName evidence="1">At1g61320/AtMIF1 LRR domain-containing protein</fullName>
    </recommendedName>
</protein>
<keyword evidence="3" id="KW-1185">Reference proteome</keyword>
<dbReference type="PANTHER" id="PTHR34145">
    <property type="entry name" value="OS02G0105600 PROTEIN"/>
    <property type="match status" value="1"/>
</dbReference>
<proteinExistence type="predicted"/>
<dbReference type="Pfam" id="PF23622">
    <property type="entry name" value="LRR_At1g61320_AtMIF1"/>
    <property type="match status" value="2"/>
</dbReference>
<dbReference type="EMBL" id="BQKI01000003">
    <property type="protein sequence ID" value="GJM90255.1"/>
    <property type="molecule type" value="Genomic_DNA"/>
</dbReference>
<feature type="domain" description="At1g61320/AtMIF1 LRR" evidence="1">
    <location>
        <begin position="158"/>
        <end position="277"/>
    </location>
</feature>
<evidence type="ECO:0000313" key="3">
    <source>
        <dbReference type="Proteomes" id="UP001054889"/>
    </source>
</evidence>
<accession>A0AAV5BV96</accession>
<name>A0AAV5BV96_ELECO</name>
<gene>
    <name evidence="2" type="primary">ga06517</name>
    <name evidence="2" type="ORF">PR202_ga06517</name>
</gene>
<reference evidence="2" key="1">
    <citation type="journal article" date="2018" name="DNA Res.">
        <title>Multiple hybrid de novo genome assembly of finger millet, an orphan allotetraploid crop.</title>
        <authorList>
            <person name="Hatakeyama M."/>
            <person name="Aluri S."/>
            <person name="Balachadran M.T."/>
            <person name="Sivarajan S.R."/>
            <person name="Patrignani A."/>
            <person name="Gruter S."/>
            <person name="Poveda L."/>
            <person name="Shimizu-Inatsugi R."/>
            <person name="Baeten J."/>
            <person name="Francoijs K.J."/>
            <person name="Nataraja K.N."/>
            <person name="Reddy Y.A.N."/>
            <person name="Phadnis S."/>
            <person name="Ravikumar R.L."/>
            <person name="Schlapbach R."/>
            <person name="Sreeman S.M."/>
            <person name="Shimizu K.K."/>
        </authorList>
    </citation>
    <scope>NUCLEOTIDE SEQUENCE</scope>
</reference>
<dbReference type="AlphaFoldDB" id="A0AAV5BV96"/>
<dbReference type="PANTHER" id="PTHR34145:SF61">
    <property type="entry name" value="OS07G0161500 PROTEIN"/>
    <property type="match status" value="1"/>
</dbReference>
<dbReference type="Proteomes" id="UP001054889">
    <property type="component" value="Unassembled WGS sequence"/>
</dbReference>